<name>A0A380A8S1_9GAMM</name>
<organism evidence="2 3">
    <name type="scientific">Serratia quinivorans</name>
    <dbReference type="NCBI Taxonomy" id="137545"/>
    <lineage>
        <taxon>Bacteria</taxon>
        <taxon>Pseudomonadati</taxon>
        <taxon>Pseudomonadota</taxon>
        <taxon>Gammaproteobacteria</taxon>
        <taxon>Enterobacterales</taxon>
        <taxon>Yersiniaceae</taxon>
        <taxon>Serratia</taxon>
    </lineage>
</organism>
<dbReference type="Proteomes" id="UP000255529">
    <property type="component" value="Unassembled WGS sequence"/>
</dbReference>
<evidence type="ECO:0000259" key="1">
    <source>
        <dbReference type="Pfam" id="PF13175"/>
    </source>
</evidence>
<reference evidence="2 3" key="1">
    <citation type="submission" date="2018-06" db="EMBL/GenBank/DDBJ databases">
        <authorList>
            <consortium name="Pathogen Informatics"/>
            <person name="Doyle S."/>
        </authorList>
    </citation>
    <scope>NUCLEOTIDE SEQUENCE [LARGE SCALE GENOMIC DNA]</scope>
    <source>
        <strain evidence="2 3">NCTC11544</strain>
    </source>
</reference>
<dbReference type="InterPro" id="IPR041685">
    <property type="entry name" value="AAA_GajA/Old/RecF-like"/>
</dbReference>
<gene>
    <name evidence="2" type="ORF">NCTC11544_03646</name>
</gene>
<protein>
    <submittedName>
        <fullName evidence="2">Predicted ATPase</fullName>
    </submittedName>
</protein>
<proteinExistence type="predicted"/>
<accession>A0A380A8S1</accession>
<dbReference type="Pfam" id="PF13175">
    <property type="entry name" value="AAA_15"/>
    <property type="match status" value="1"/>
</dbReference>
<sequence length="136" mass="15474">MTVRLNKVSITNFRSCKSTEAFLRPYTALVGYNNAGKSNIILAIKWLLDGSLLSDADMYDPQKSVRVEGIIEGITDDTLTLLSEENQQKIAPFIIDKTLRFARKQETEVVDGEKSKVKKALEVFDGTTWKKKTWWN</sequence>
<feature type="domain" description="Endonuclease GajA/Old nuclease/RecF-like AAA" evidence="1">
    <location>
        <begin position="5"/>
        <end position="107"/>
    </location>
</feature>
<dbReference type="EMBL" id="UGYN01000002">
    <property type="protein sequence ID" value="SUI75690.1"/>
    <property type="molecule type" value="Genomic_DNA"/>
</dbReference>
<dbReference type="InterPro" id="IPR027417">
    <property type="entry name" value="P-loop_NTPase"/>
</dbReference>
<dbReference type="AlphaFoldDB" id="A0A380A8S1"/>
<dbReference type="Gene3D" id="3.40.50.300">
    <property type="entry name" value="P-loop containing nucleotide triphosphate hydrolases"/>
    <property type="match status" value="1"/>
</dbReference>
<dbReference type="SUPFAM" id="SSF52540">
    <property type="entry name" value="P-loop containing nucleoside triphosphate hydrolases"/>
    <property type="match status" value="1"/>
</dbReference>
<evidence type="ECO:0000313" key="3">
    <source>
        <dbReference type="Proteomes" id="UP000255529"/>
    </source>
</evidence>
<evidence type="ECO:0000313" key="2">
    <source>
        <dbReference type="EMBL" id="SUI75690.1"/>
    </source>
</evidence>